<gene>
    <name evidence="3" type="ORF">A2557_13910</name>
</gene>
<organism evidence="3 4">
    <name type="scientific">Candidatus Lambdaproteobacteria bacterium RIFOXYD2_FULL_56_26</name>
    <dbReference type="NCBI Taxonomy" id="1817773"/>
    <lineage>
        <taxon>Bacteria</taxon>
        <taxon>Pseudomonadati</taxon>
        <taxon>Pseudomonadota</taxon>
        <taxon>Candidatus Lambdaproteobacteria</taxon>
    </lineage>
</organism>
<dbReference type="Proteomes" id="UP000177583">
    <property type="component" value="Unassembled WGS sequence"/>
</dbReference>
<dbReference type="AlphaFoldDB" id="A0A1F6GZX6"/>
<dbReference type="Pfam" id="PF13487">
    <property type="entry name" value="HD_5"/>
    <property type="match status" value="1"/>
</dbReference>
<dbReference type="CDD" id="cd00077">
    <property type="entry name" value="HDc"/>
    <property type="match status" value="1"/>
</dbReference>
<dbReference type="PANTHER" id="PTHR43155">
    <property type="entry name" value="CYCLIC DI-GMP PHOSPHODIESTERASE PA4108-RELATED"/>
    <property type="match status" value="1"/>
</dbReference>
<dbReference type="InterPro" id="IPR037522">
    <property type="entry name" value="HD_GYP_dom"/>
</dbReference>
<dbReference type="InterPro" id="IPR006675">
    <property type="entry name" value="HDIG_dom"/>
</dbReference>
<evidence type="ECO:0000313" key="4">
    <source>
        <dbReference type="Proteomes" id="UP000177583"/>
    </source>
</evidence>
<dbReference type="PROSITE" id="PS51832">
    <property type="entry name" value="HD_GYP"/>
    <property type="match status" value="1"/>
</dbReference>
<comment type="caution">
    <text evidence="3">The sequence shown here is derived from an EMBL/GenBank/DDBJ whole genome shotgun (WGS) entry which is preliminary data.</text>
</comment>
<dbReference type="InterPro" id="IPR003607">
    <property type="entry name" value="HD/PDEase_dom"/>
</dbReference>
<feature type="domain" description="HD-GYP" evidence="2">
    <location>
        <begin position="209"/>
        <end position="403"/>
    </location>
</feature>
<evidence type="ECO:0000259" key="2">
    <source>
        <dbReference type="PROSITE" id="PS51832"/>
    </source>
</evidence>
<dbReference type="PANTHER" id="PTHR43155:SF2">
    <property type="entry name" value="CYCLIC DI-GMP PHOSPHODIESTERASE PA4108"/>
    <property type="match status" value="1"/>
</dbReference>
<evidence type="ECO:0000256" key="1">
    <source>
        <dbReference type="SAM" id="MobiDB-lite"/>
    </source>
</evidence>
<dbReference type="Gene3D" id="1.10.3210.10">
    <property type="entry name" value="Hypothetical protein af1432"/>
    <property type="match status" value="1"/>
</dbReference>
<dbReference type="NCBIfam" id="TIGR00277">
    <property type="entry name" value="HDIG"/>
    <property type="match status" value="1"/>
</dbReference>
<name>A0A1F6GZX6_9PROT</name>
<dbReference type="SUPFAM" id="SSF109604">
    <property type="entry name" value="HD-domain/PDEase-like"/>
    <property type="match status" value="1"/>
</dbReference>
<dbReference type="GO" id="GO:0008081">
    <property type="term" value="F:phosphoric diester hydrolase activity"/>
    <property type="evidence" value="ECO:0007669"/>
    <property type="project" value="UniProtKB-ARBA"/>
</dbReference>
<dbReference type="SMART" id="SM00471">
    <property type="entry name" value="HDc"/>
    <property type="match status" value="1"/>
</dbReference>
<evidence type="ECO:0000313" key="3">
    <source>
        <dbReference type="EMBL" id="OGH03622.1"/>
    </source>
</evidence>
<sequence>MAETRQLLEEVPLPVAALTTGMFLLRFLDVPAKLQVVSPAVLAFLRKFEFYDLTVLRAERVQSVDADELQIGDRLVGFGRLESPVEIKSSQHIKILGSAGFSKVLVVRFMAKTQDPKYPVLDSFAYDFEPPPDPPKTAPTKRGPAAQTAKDQTAAGRLRAIQDHLGWARETLEEGSRTLEELYSGNFFSKKMSKKNLQGAVDLGAELAKLVEANPDSGNVISLLSHEDQFTYRHSVDVAHYVISTCHVMRNEVGGRLAAIAVGALLHDVGKSKLPRDLLEKETKFEKRDKQQMETHPVLGSEILSELGFASLQVDMTRHHHVTRSGGYPNYPFDKVSTLARLTGTSDIYQALTTPRPYKEPESANQALQTLLKLAKTQLDPQVVLFFIKALGVYPVGSTVELSNGEVAFVVGKGANSARPKVVPVVDAQGGLIQNNELLDLARPDLGELKIEKPVNHRDYFKNNALDLFGNLSLLSG</sequence>
<reference evidence="3 4" key="1">
    <citation type="journal article" date="2016" name="Nat. Commun.">
        <title>Thousands of microbial genomes shed light on interconnected biogeochemical processes in an aquifer system.</title>
        <authorList>
            <person name="Anantharaman K."/>
            <person name="Brown C.T."/>
            <person name="Hug L.A."/>
            <person name="Sharon I."/>
            <person name="Castelle C.J."/>
            <person name="Probst A.J."/>
            <person name="Thomas B.C."/>
            <person name="Singh A."/>
            <person name="Wilkins M.J."/>
            <person name="Karaoz U."/>
            <person name="Brodie E.L."/>
            <person name="Williams K.H."/>
            <person name="Hubbard S.S."/>
            <person name="Banfield J.F."/>
        </authorList>
    </citation>
    <scope>NUCLEOTIDE SEQUENCE [LARGE SCALE GENOMIC DNA]</scope>
</reference>
<accession>A0A1F6GZX6</accession>
<dbReference type="EMBL" id="MFNF01000014">
    <property type="protein sequence ID" value="OGH03622.1"/>
    <property type="molecule type" value="Genomic_DNA"/>
</dbReference>
<feature type="region of interest" description="Disordered" evidence="1">
    <location>
        <begin position="129"/>
        <end position="154"/>
    </location>
</feature>
<proteinExistence type="predicted"/>
<protein>
    <recommendedName>
        <fullName evidence="2">HD-GYP domain-containing protein</fullName>
    </recommendedName>
</protein>